<evidence type="ECO:0000313" key="3">
    <source>
        <dbReference type="Proteomes" id="UP000092154"/>
    </source>
</evidence>
<dbReference type="InterPro" id="IPR059179">
    <property type="entry name" value="MLKL-like_MCAfunc"/>
</dbReference>
<dbReference type="GO" id="GO:0007166">
    <property type="term" value="P:cell surface receptor signaling pathway"/>
    <property type="evidence" value="ECO:0007669"/>
    <property type="project" value="InterPro"/>
</dbReference>
<name>A0A1B7MJV5_9AGAM</name>
<reference evidence="2 3" key="1">
    <citation type="submission" date="2016-06" db="EMBL/GenBank/DDBJ databases">
        <title>Comparative genomics of the ectomycorrhizal sister species Rhizopogon vinicolor and Rhizopogon vesiculosus (Basidiomycota: Boletales) reveals a divergence of the mating type B locus.</title>
        <authorList>
            <consortium name="DOE Joint Genome Institute"/>
            <person name="Mujic A.B."/>
            <person name="Kuo A."/>
            <person name="Tritt A."/>
            <person name="Lipzen A."/>
            <person name="Chen C."/>
            <person name="Johnson J."/>
            <person name="Sharma A."/>
            <person name="Barry K."/>
            <person name="Grigoriev I.V."/>
            <person name="Spatafora J.W."/>
        </authorList>
    </citation>
    <scope>NUCLEOTIDE SEQUENCE [LARGE SCALE GENOMIC DNA]</scope>
    <source>
        <strain evidence="2 3">AM-OR11-026</strain>
    </source>
</reference>
<organism evidence="2 3">
    <name type="scientific">Rhizopogon vinicolor AM-OR11-026</name>
    <dbReference type="NCBI Taxonomy" id="1314800"/>
    <lineage>
        <taxon>Eukaryota</taxon>
        <taxon>Fungi</taxon>
        <taxon>Dikarya</taxon>
        <taxon>Basidiomycota</taxon>
        <taxon>Agaricomycotina</taxon>
        <taxon>Agaricomycetes</taxon>
        <taxon>Agaricomycetidae</taxon>
        <taxon>Boletales</taxon>
        <taxon>Suillineae</taxon>
        <taxon>Rhizopogonaceae</taxon>
        <taxon>Rhizopogon</taxon>
    </lineage>
</organism>
<protein>
    <submittedName>
        <fullName evidence="2">Uncharacterized protein</fullName>
    </submittedName>
</protein>
<dbReference type="Gene3D" id="1.20.930.20">
    <property type="entry name" value="Adaptor protein Cbl, N-terminal domain"/>
    <property type="match status" value="1"/>
</dbReference>
<gene>
    <name evidence="2" type="ORF">K503DRAFT_804834</name>
</gene>
<dbReference type="InterPro" id="IPR036537">
    <property type="entry name" value="Adaptor_Cbl_N_dom_sf"/>
</dbReference>
<dbReference type="OrthoDB" id="1668230at2759"/>
<evidence type="ECO:0000256" key="1">
    <source>
        <dbReference type="SAM" id="MobiDB-lite"/>
    </source>
</evidence>
<accession>A0A1B7MJV5</accession>
<dbReference type="Proteomes" id="UP000092154">
    <property type="component" value="Unassembled WGS sequence"/>
</dbReference>
<keyword evidence="3" id="KW-1185">Reference proteome</keyword>
<dbReference type="STRING" id="1314800.A0A1B7MJV5"/>
<dbReference type="AlphaFoldDB" id="A0A1B7MJV5"/>
<dbReference type="EMBL" id="KV448888">
    <property type="protein sequence ID" value="OAX32886.1"/>
    <property type="molecule type" value="Genomic_DNA"/>
</dbReference>
<dbReference type="InParanoid" id="A0A1B7MJV5"/>
<feature type="region of interest" description="Disordered" evidence="1">
    <location>
        <begin position="1"/>
        <end position="34"/>
    </location>
</feature>
<dbReference type="CDD" id="cd21037">
    <property type="entry name" value="MLKL_NTD"/>
    <property type="match status" value="1"/>
</dbReference>
<evidence type="ECO:0000313" key="2">
    <source>
        <dbReference type="EMBL" id="OAX32886.1"/>
    </source>
</evidence>
<sequence length="671" mass="74702">MPPSDLPTGPGDVGSSSAADVKGKGNGRAAPQSYWIPQQFLRQEEDGQDVRQENLGIQLRYNGTAPDFFHGGPNAGNQSQLVSHFIIANNDYRHHRRSHDPGFLRARRSVFRALRALMASGHSGLPVIELSLQNALPLLKNALELAHHAGAVIPVPFFQEAIKVILSMWDACNLVSSNSRACFQVLAECADMLHFVCDITRRVSSTVREQLQMDLIHVKNAILEIEAIIWTIQARPILGRFLNAGQIKDELSQCTRISDVAMKIFQVRPHFIASLPTEAKFTGQAALSVTVLINVSAPVTTPAGIVQREYAELMGAQSYAEVLNIRNIRWDCVEREMLDRRRNLEKYQAFTRVGIPAYGDRLLQMEICDILVTALAALREEDVRNTTVASADPPQPGPVRPETLWSVAMQTERRYRILVKDIHQYDGTFATALWYPSAVEVGAVGYISKPKGGFVTLMNAVEGCAAKFLPALGARGINKRYYGTKETVSDRLTAYVQSNQRLLRVHAWALEAGRPTAGVFTKHAKQKTFDANGMANATTWLTSYIDTIVREYGRDLPIQREDIFLVTGTIASSNYALFVTDPVATCYAYFNVFRPRKNDEPWGAFTVQSEGEREDFPSNAHFKCKVSRTRTLDTILLSAIRVPPQPLKRRESDPILLCVPPQTLKRSNSIG</sequence>
<proteinExistence type="predicted"/>